<protein>
    <submittedName>
        <fullName evidence="2">Uncharacterized protein</fullName>
    </submittedName>
</protein>
<keyword evidence="1" id="KW-0472">Membrane</keyword>
<feature type="transmembrane region" description="Helical" evidence="1">
    <location>
        <begin position="141"/>
        <end position="161"/>
    </location>
</feature>
<proteinExistence type="predicted"/>
<feature type="transmembrane region" description="Helical" evidence="1">
    <location>
        <begin position="116"/>
        <end position="135"/>
    </location>
</feature>
<dbReference type="EMBL" id="VXIV02002691">
    <property type="protein sequence ID" value="KAF6023592.1"/>
    <property type="molecule type" value="Genomic_DNA"/>
</dbReference>
<feature type="transmembrane region" description="Helical" evidence="1">
    <location>
        <begin position="91"/>
        <end position="109"/>
    </location>
</feature>
<feature type="transmembrane region" description="Helical" evidence="1">
    <location>
        <begin position="31"/>
        <end position="52"/>
    </location>
</feature>
<feature type="transmembrane region" description="Helical" evidence="1">
    <location>
        <begin position="64"/>
        <end position="85"/>
    </location>
</feature>
<keyword evidence="3" id="KW-1185">Reference proteome</keyword>
<dbReference type="Proteomes" id="UP000593567">
    <property type="component" value="Unassembled WGS sequence"/>
</dbReference>
<feature type="transmembrane region" description="Helical" evidence="1">
    <location>
        <begin position="168"/>
        <end position="189"/>
    </location>
</feature>
<dbReference type="AlphaFoldDB" id="A0A7J7JBF8"/>
<organism evidence="2 3">
    <name type="scientific">Bugula neritina</name>
    <name type="common">Brown bryozoan</name>
    <name type="synonym">Sertularia neritina</name>
    <dbReference type="NCBI Taxonomy" id="10212"/>
    <lineage>
        <taxon>Eukaryota</taxon>
        <taxon>Metazoa</taxon>
        <taxon>Spiralia</taxon>
        <taxon>Lophotrochozoa</taxon>
        <taxon>Bryozoa</taxon>
        <taxon>Gymnolaemata</taxon>
        <taxon>Cheilostomatida</taxon>
        <taxon>Flustrina</taxon>
        <taxon>Buguloidea</taxon>
        <taxon>Bugulidae</taxon>
        <taxon>Bugula</taxon>
    </lineage>
</organism>
<comment type="caution">
    <text evidence="2">The sequence shown here is derived from an EMBL/GenBank/DDBJ whole genome shotgun (WGS) entry which is preliminary data.</text>
</comment>
<keyword evidence="1" id="KW-0812">Transmembrane</keyword>
<dbReference type="OrthoDB" id="6019940at2759"/>
<evidence type="ECO:0000313" key="2">
    <source>
        <dbReference type="EMBL" id="KAF6023592.1"/>
    </source>
</evidence>
<evidence type="ECO:0000313" key="3">
    <source>
        <dbReference type="Proteomes" id="UP000593567"/>
    </source>
</evidence>
<sequence length="190" mass="20441">MAQLSTAISDLLLAAVSYVVAFKTKGHPYQSCYGAVIIAIAASLGVCRFSLNNPNRDLIDAHKLLSWLGSVIGMPFLAAGILRINGYNKELVLAFSICPVVFLFFYKMLPKDVKAYGNLLIAVISVFSILISSMITKNNFGIFSAIVIILASIVGAEGSIYGIPRVDLFHYLLAAALVFHAQALGISIIK</sequence>
<accession>A0A7J7JBF8</accession>
<gene>
    <name evidence="2" type="ORF">EB796_018096</name>
</gene>
<keyword evidence="1" id="KW-1133">Transmembrane helix</keyword>
<evidence type="ECO:0000256" key="1">
    <source>
        <dbReference type="SAM" id="Phobius"/>
    </source>
</evidence>
<reference evidence="2" key="1">
    <citation type="submission" date="2020-06" db="EMBL/GenBank/DDBJ databases">
        <title>Draft genome of Bugula neritina, a colonial animal packing powerful symbionts and potential medicines.</title>
        <authorList>
            <person name="Rayko M."/>
        </authorList>
    </citation>
    <scope>NUCLEOTIDE SEQUENCE [LARGE SCALE GENOMIC DNA]</scope>
    <source>
        <strain evidence="2">Kwan_BN1</strain>
    </source>
</reference>
<name>A0A7J7JBF8_BUGNE</name>